<accession>A0A8S5LHK5</accession>
<dbReference type="EMBL" id="BK015852">
    <property type="protein sequence ID" value="DAD69581.1"/>
    <property type="molecule type" value="Genomic_DNA"/>
</dbReference>
<proteinExistence type="predicted"/>
<evidence type="ECO:0000313" key="1">
    <source>
        <dbReference type="EMBL" id="DAD69581.1"/>
    </source>
</evidence>
<name>A0A8S5LHK5_9CAUD</name>
<organism evidence="1">
    <name type="scientific">Myoviridae sp. ctbwh6</name>
    <dbReference type="NCBI Taxonomy" id="2827611"/>
    <lineage>
        <taxon>Viruses</taxon>
        <taxon>Duplodnaviria</taxon>
        <taxon>Heunggongvirae</taxon>
        <taxon>Uroviricota</taxon>
        <taxon>Caudoviricetes</taxon>
    </lineage>
</organism>
<reference evidence="1" key="1">
    <citation type="journal article" date="2021" name="Proc. Natl. Acad. Sci. U.S.A.">
        <title>A Catalog of Tens of Thousands of Viruses from Human Metagenomes Reveals Hidden Associations with Chronic Diseases.</title>
        <authorList>
            <person name="Tisza M.J."/>
            <person name="Buck C.B."/>
        </authorList>
    </citation>
    <scope>NUCLEOTIDE SEQUENCE</scope>
    <source>
        <strain evidence="1">Ctbwh6</strain>
    </source>
</reference>
<sequence length="62" mass="7092">MISYAETAYILPRLEGGYIGYIGYGTVRYGKVRLQWIFHGFSGGISYGISEDIPRKRFIQPE</sequence>
<protein>
    <submittedName>
        <fullName evidence="1">Uncharacterized protein</fullName>
    </submittedName>
</protein>